<dbReference type="RefSeq" id="XP_001454933.1">
    <property type="nucleotide sequence ID" value="XM_001454896.1"/>
</dbReference>
<name>A0DWW9_PARTE</name>
<evidence type="ECO:0000313" key="1">
    <source>
        <dbReference type="EMBL" id="CAK87536.1"/>
    </source>
</evidence>
<protein>
    <recommendedName>
        <fullName evidence="3">START domain-containing protein</fullName>
    </recommendedName>
</protein>
<accession>A0DWW9</accession>
<dbReference type="OMA" id="SHQMRNK"/>
<evidence type="ECO:0000313" key="2">
    <source>
        <dbReference type="Proteomes" id="UP000000600"/>
    </source>
</evidence>
<dbReference type="Proteomes" id="UP000000600">
    <property type="component" value="Unassembled WGS sequence"/>
</dbReference>
<dbReference type="Gene3D" id="3.30.530.20">
    <property type="match status" value="1"/>
</dbReference>
<reference evidence="1 2" key="1">
    <citation type="journal article" date="2006" name="Nature">
        <title>Global trends of whole-genome duplications revealed by the ciliate Paramecium tetraurelia.</title>
        <authorList>
            <consortium name="Genoscope"/>
            <person name="Aury J.-M."/>
            <person name="Jaillon O."/>
            <person name="Duret L."/>
            <person name="Noel B."/>
            <person name="Jubin C."/>
            <person name="Porcel B.M."/>
            <person name="Segurens B."/>
            <person name="Daubin V."/>
            <person name="Anthouard V."/>
            <person name="Aiach N."/>
            <person name="Arnaiz O."/>
            <person name="Billaut A."/>
            <person name="Beisson J."/>
            <person name="Blanc I."/>
            <person name="Bouhouche K."/>
            <person name="Camara F."/>
            <person name="Duharcourt S."/>
            <person name="Guigo R."/>
            <person name="Gogendeau D."/>
            <person name="Katinka M."/>
            <person name="Keller A.-M."/>
            <person name="Kissmehl R."/>
            <person name="Klotz C."/>
            <person name="Koll F."/>
            <person name="Le Moue A."/>
            <person name="Lepere C."/>
            <person name="Malinsky S."/>
            <person name="Nowacki M."/>
            <person name="Nowak J.K."/>
            <person name="Plattner H."/>
            <person name="Poulain J."/>
            <person name="Ruiz F."/>
            <person name="Serrano V."/>
            <person name="Zagulski M."/>
            <person name="Dessen P."/>
            <person name="Betermier M."/>
            <person name="Weissenbach J."/>
            <person name="Scarpelli C."/>
            <person name="Schachter V."/>
            <person name="Sperling L."/>
            <person name="Meyer E."/>
            <person name="Cohen J."/>
            <person name="Wincker P."/>
        </authorList>
    </citation>
    <scope>NUCLEOTIDE SEQUENCE [LARGE SCALE GENOMIC DNA]</scope>
    <source>
        <strain evidence="1 2">Stock d4-2</strain>
    </source>
</reference>
<organism evidence="1 2">
    <name type="scientific">Paramecium tetraurelia</name>
    <dbReference type="NCBI Taxonomy" id="5888"/>
    <lineage>
        <taxon>Eukaryota</taxon>
        <taxon>Sar</taxon>
        <taxon>Alveolata</taxon>
        <taxon>Ciliophora</taxon>
        <taxon>Intramacronucleata</taxon>
        <taxon>Oligohymenophorea</taxon>
        <taxon>Peniculida</taxon>
        <taxon>Parameciidae</taxon>
        <taxon>Paramecium</taxon>
    </lineage>
</organism>
<dbReference type="EMBL" id="CT868618">
    <property type="protein sequence ID" value="CAK87536.1"/>
    <property type="molecule type" value="Genomic_DNA"/>
</dbReference>
<gene>
    <name evidence="1" type="ORF">GSPATT00021179001</name>
</gene>
<dbReference type="InterPro" id="IPR023393">
    <property type="entry name" value="START-like_dom_sf"/>
</dbReference>
<keyword evidence="2" id="KW-1185">Reference proteome</keyword>
<dbReference type="HOGENOM" id="CLU_948205_0_0_1"/>
<sequence length="349" mass="40511">MGNIIMKCKECFHLFKPKPISQTQTHQLVNLSNNPEEETQGKINAQQISEFNFHQLGFTLDRTQSNEKTITQIDEKNENDITLETISNQQLSALRSSQMNSNQNQNESQQFMINQECKTNPSLDSPYPLSLKQGQLLTLPSINNIDQSEFNSYASETMKSFIEKIEDENNGDSEYLVNGLDIDLFASHQMRNKKMFLIIKFSFDLNTDITTFLNWSNEKKLFDFELINTYNLERLNEEVSIGEITLNRQGMIKQQYFTYLKIIRKIDEVHYIAFQSVRFQDKLEEYQNEFQEGNLTLGGLKISQKNKSSLTIKGYIDADFGIKVGFHLTQKTIRDKVVASVIKLRELFN</sequence>
<dbReference type="InParanoid" id="A0DWW9"/>
<dbReference type="AlphaFoldDB" id="A0DWW9"/>
<dbReference type="GeneID" id="5040718"/>
<evidence type="ECO:0008006" key="3">
    <source>
        <dbReference type="Google" id="ProtNLM"/>
    </source>
</evidence>
<dbReference type="KEGG" id="ptm:GSPATT00021179001"/>
<proteinExistence type="predicted"/>
<dbReference type="OrthoDB" id="296388at2759"/>